<dbReference type="Gene3D" id="1.10.10.60">
    <property type="entry name" value="Homeodomain-like"/>
    <property type="match status" value="1"/>
</dbReference>
<sequence length="398" mass="45314">MMTAMSKHRPSNNPDRMLQVAVLVDTSTDWGRQLIRGITTYAQKHGPWHLQVEPRGRNEQVQLPKNWEGDGIIARVANHKIAEDLRFINVPIVNISGIELDGVSFPRVTTDYEAVAELAAEHFISRGFQRFAYVGPFKLSYVKQHADAFERRISAHGSQLERFDYAHESMASQRWLKQSQRLGSWLTKLDKPIAIFSWGTTASCQLLDVCRFRKILVPDDVAVLAGDNDDVISETTVPPLSAILNPSKQVGYRAAKRLDRLVRRQQDHGEDERIPPIEVVTRGSTEVLAIEDEELTLAVQFIRRNAFSVLTVRQVADSVPMTRRSLERKFKKWIGRTPLEEIRRLRIARVKELLATTDLAISRVAEATGFGTPEYMTTVFKQEMGLTPLRYRSTVRAR</sequence>
<organism evidence="5 6">
    <name type="scientific">Novipirellula herctigrandis</name>
    <dbReference type="NCBI Taxonomy" id="2527986"/>
    <lineage>
        <taxon>Bacteria</taxon>
        <taxon>Pseudomonadati</taxon>
        <taxon>Planctomycetota</taxon>
        <taxon>Planctomycetia</taxon>
        <taxon>Pirellulales</taxon>
        <taxon>Pirellulaceae</taxon>
        <taxon>Novipirellula</taxon>
    </lineage>
</organism>
<evidence type="ECO:0000256" key="1">
    <source>
        <dbReference type="ARBA" id="ARBA00023015"/>
    </source>
</evidence>
<keyword evidence="6" id="KW-1185">Reference proteome</keyword>
<keyword evidence="3" id="KW-0804">Transcription</keyword>
<protein>
    <submittedName>
        <fullName evidence="5">Xylose operon regulatory protein</fullName>
    </submittedName>
</protein>
<evidence type="ECO:0000259" key="4">
    <source>
        <dbReference type="PROSITE" id="PS01124"/>
    </source>
</evidence>
<proteinExistence type="predicted"/>
<keyword evidence="2" id="KW-0238">DNA-binding</keyword>
<evidence type="ECO:0000256" key="3">
    <source>
        <dbReference type="ARBA" id="ARBA00023163"/>
    </source>
</evidence>
<gene>
    <name evidence="5" type="primary">xylR_15</name>
    <name evidence="5" type="ORF">CA13_66260</name>
</gene>
<dbReference type="PANTHER" id="PTHR30146:SF24">
    <property type="entry name" value="XYLOSE OPERON REGULATORY PROTEIN"/>
    <property type="match status" value="1"/>
</dbReference>
<dbReference type="Pfam" id="PF22177">
    <property type="entry name" value="PBP1_XylR"/>
    <property type="match status" value="1"/>
</dbReference>
<dbReference type="InterPro" id="IPR028082">
    <property type="entry name" value="Peripla_BP_I"/>
</dbReference>
<dbReference type="EMBL" id="SJPJ01000001">
    <property type="protein sequence ID" value="TWT85144.1"/>
    <property type="molecule type" value="Genomic_DNA"/>
</dbReference>
<dbReference type="GO" id="GO:0003700">
    <property type="term" value="F:DNA-binding transcription factor activity"/>
    <property type="evidence" value="ECO:0007669"/>
    <property type="project" value="InterPro"/>
</dbReference>
<dbReference type="Proteomes" id="UP000315010">
    <property type="component" value="Unassembled WGS sequence"/>
</dbReference>
<dbReference type="InterPro" id="IPR054031">
    <property type="entry name" value="XylR_PBP1"/>
</dbReference>
<dbReference type="PROSITE" id="PS01124">
    <property type="entry name" value="HTH_ARAC_FAMILY_2"/>
    <property type="match status" value="1"/>
</dbReference>
<dbReference type="InterPro" id="IPR009057">
    <property type="entry name" value="Homeodomain-like_sf"/>
</dbReference>
<dbReference type="GO" id="GO:0000976">
    <property type="term" value="F:transcription cis-regulatory region binding"/>
    <property type="evidence" value="ECO:0007669"/>
    <property type="project" value="TreeGrafter"/>
</dbReference>
<dbReference type="SUPFAM" id="SSF53822">
    <property type="entry name" value="Periplasmic binding protein-like I"/>
    <property type="match status" value="1"/>
</dbReference>
<evidence type="ECO:0000313" key="6">
    <source>
        <dbReference type="Proteomes" id="UP000315010"/>
    </source>
</evidence>
<evidence type="ECO:0000256" key="2">
    <source>
        <dbReference type="ARBA" id="ARBA00023125"/>
    </source>
</evidence>
<dbReference type="InterPro" id="IPR046335">
    <property type="entry name" value="LacI/GalR-like_sensor"/>
</dbReference>
<comment type="caution">
    <text evidence="5">The sequence shown here is derived from an EMBL/GenBank/DDBJ whole genome shotgun (WGS) entry which is preliminary data.</text>
</comment>
<dbReference type="CDD" id="cd01543">
    <property type="entry name" value="PBP1_XylR"/>
    <property type="match status" value="1"/>
</dbReference>
<dbReference type="SMART" id="SM00342">
    <property type="entry name" value="HTH_ARAC"/>
    <property type="match status" value="1"/>
</dbReference>
<dbReference type="AlphaFoldDB" id="A0A5C5ZCT2"/>
<dbReference type="SUPFAM" id="SSF46689">
    <property type="entry name" value="Homeodomain-like"/>
    <property type="match status" value="2"/>
</dbReference>
<keyword evidence="1" id="KW-0805">Transcription regulation</keyword>
<dbReference type="Pfam" id="PF12833">
    <property type="entry name" value="HTH_18"/>
    <property type="match status" value="1"/>
</dbReference>
<feature type="domain" description="HTH araC/xylS-type" evidence="4">
    <location>
        <begin position="296"/>
        <end position="394"/>
    </location>
</feature>
<dbReference type="Gene3D" id="3.40.50.2300">
    <property type="match status" value="2"/>
</dbReference>
<evidence type="ECO:0000313" key="5">
    <source>
        <dbReference type="EMBL" id="TWT85144.1"/>
    </source>
</evidence>
<accession>A0A5C5ZCT2</accession>
<dbReference type="InterPro" id="IPR018060">
    <property type="entry name" value="HTH_AraC"/>
</dbReference>
<name>A0A5C5ZCT2_9BACT</name>
<dbReference type="Pfam" id="PF13377">
    <property type="entry name" value="Peripla_BP_3"/>
    <property type="match status" value="1"/>
</dbReference>
<dbReference type="PANTHER" id="PTHR30146">
    <property type="entry name" value="LACI-RELATED TRANSCRIPTIONAL REPRESSOR"/>
    <property type="match status" value="1"/>
</dbReference>
<reference evidence="5 6" key="1">
    <citation type="submission" date="2019-02" db="EMBL/GenBank/DDBJ databases">
        <title>Deep-cultivation of Planctomycetes and their phenomic and genomic characterization uncovers novel biology.</title>
        <authorList>
            <person name="Wiegand S."/>
            <person name="Jogler M."/>
            <person name="Boedeker C."/>
            <person name="Pinto D."/>
            <person name="Vollmers J."/>
            <person name="Rivas-Marin E."/>
            <person name="Kohn T."/>
            <person name="Peeters S.H."/>
            <person name="Heuer A."/>
            <person name="Rast P."/>
            <person name="Oberbeckmann S."/>
            <person name="Bunk B."/>
            <person name="Jeske O."/>
            <person name="Meyerdierks A."/>
            <person name="Storesund J.E."/>
            <person name="Kallscheuer N."/>
            <person name="Luecker S."/>
            <person name="Lage O.M."/>
            <person name="Pohl T."/>
            <person name="Merkel B.J."/>
            <person name="Hornburger P."/>
            <person name="Mueller R.-W."/>
            <person name="Bruemmer F."/>
            <person name="Labrenz M."/>
            <person name="Spormann A.M."/>
            <person name="Op Den Camp H."/>
            <person name="Overmann J."/>
            <person name="Amann R."/>
            <person name="Jetten M.S.M."/>
            <person name="Mascher T."/>
            <person name="Medema M.H."/>
            <person name="Devos D.P."/>
            <person name="Kaster A.-K."/>
            <person name="Ovreas L."/>
            <person name="Rohde M."/>
            <person name="Galperin M.Y."/>
            <person name="Jogler C."/>
        </authorList>
    </citation>
    <scope>NUCLEOTIDE SEQUENCE [LARGE SCALE GENOMIC DNA]</scope>
    <source>
        <strain evidence="5 6">CA13</strain>
    </source>
</reference>